<dbReference type="EMBL" id="CP058649">
    <property type="protein sequence ID" value="QUI25186.1"/>
    <property type="molecule type" value="Genomic_DNA"/>
</dbReference>
<keyword evidence="6" id="KW-1185">Reference proteome</keyword>
<dbReference type="GO" id="GO:0043565">
    <property type="term" value="F:sequence-specific DNA binding"/>
    <property type="evidence" value="ECO:0007669"/>
    <property type="project" value="InterPro"/>
</dbReference>
<evidence type="ECO:0000313" key="6">
    <source>
        <dbReference type="Proteomes" id="UP000683246"/>
    </source>
</evidence>
<accession>A0A8J8MP74</accession>
<dbReference type="KEGG" id="vpy:HZI73_24090"/>
<keyword evidence="1" id="KW-0805">Transcription regulation</keyword>
<evidence type="ECO:0000313" key="5">
    <source>
        <dbReference type="EMBL" id="QUI25186.1"/>
    </source>
</evidence>
<dbReference type="SMART" id="SM00342">
    <property type="entry name" value="HTH_ARAC"/>
    <property type="match status" value="1"/>
</dbReference>
<reference evidence="5" key="1">
    <citation type="submission" date="2020-07" db="EMBL/GenBank/DDBJ databases">
        <title>Vallitalea pronyensis genome.</title>
        <authorList>
            <person name="Postec A."/>
        </authorList>
    </citation>
    <scope>NUCLEOTIDE SEQUENCE</scope>
    <source>
        <strain evidence="5">FatNI3</strain>
    </source>
</reference>
<dbReference type="GO" id="GO:0003700">
    <property type="term" value="F:DNA-binding transcription factor activity"/>
    <property type="evidence" value="ECO:0007669"/>
    <property type="project" value="InterPro"/>
</dbReference>
<dbReference type="PROSITE" id="PS00041">
    <property type="entry name" value="HTH_ARAC_FAMILY_1"/>
    <property type="match status" value="1"/>
</dbReference>
<evidence type="ECO:0000259" key="4">
    <source>
        <dbReference type="PROSITE" id="PS01124"/>
    </source>
</evidence>
<dbReference type="InterPro" id="IPR037923">
    <property type="entry name" value="HTH-like"/>
</dbReference>
<dbReference type="SUPFAM" id="SSF46689">
    <property type="entry name" value="Homeodomain-like"/>
    <property type="match status" value="2"/>
</dbReference>
<dbReference type="Proteomes" id="UP000683246">
    <property type="component" value="Chromosome"/>
</dbReference>
<dbReference type="InterPro" id="IPR018060">
    <property type="entry name" value="HTH_AraC"/>
</dbReference>
<evidence type="ECO:0000256" key="3">
    <source>
        <dbReference type="ARBA" id="ARBA00023163"/>
    </source>
</evidence>
<dbReference type="Pfam" id="PF12833">
    <property type="entry name" value="HTH_18"/>
    <property type="match status" value="1"/>
</dbReference>
<evidence type="ECO:0000256" key="2">
    <source>
        <dbReference type="ARBA" id="ARBA00023125"/>
    </source>
</evidence>
<dbReference type="AlphaFoldDB" id="A0A8J8MP74"/>
<dbReference type="SUPFAM" id="SSF51215">
    <property type="entry name" value="Regulatory protein AraC"/>
    <property type="match status" value="1"/>
</dbReference>
<organism evidence="5 6">
    <name type="scientific">Vallitalea pronyensis</name>
    <dbReference type="NCBI Taxonomy" id="1348613"/>
    <lineage>
        <taxon>Bacteria</taxon>
        <taxon>Bacillati</taxon>
        <taxon>Bacillota</taxon>
        <taxon>Clostridia</taxon>
        <taxon>Lachnospirales</taxon>
        <taxon>Vallitaleaceae</taxon>
        <taxon>Vallitalea</taxon>
    </lineage>
</organism>
<feature type="domain" description="HTH araC/xylS-type" evidence="4">
    <location>
        <begin position="183"/>
        <end position="280"/>
    </location>
</feature>
<protein>
    <submittedName>
        <fullName evidence="5">Helix-turn-helix transcriptional regulator</fullName>
    </submittedName>
</protein>
<sequence>MNQYQETNQKPDFIYFHSKSVGEYKIFVHTHNLYELYLCVSDNINYIINGHHYELHKYDLVMTNKHEAHKPSTRTNGIYERKIIQFRKDFLKDIFIGEDHPMDLFDSRQSGHHNIIKSNDVLQYDLIHYFKEIDRFYGHPYPKSNTIMVKTLLLQLITQLNNIVHEHEHLQQKSLDQENELLWTIQKYIVNHMEQTITLDFLSEKYFINKYYLCHAFKKRFNMTILEYQHLQRLEKAKHLLLEGIPITQICYLVGFNDYSNFYKKFKRIVGLSPKQYVQNHVQIK</sequence>
<dbReference type="PANTHER" id="PTHR43280">
    <property type="entry name" value="ARAC-FAMILY TRANSCRIPTIONAL REGULATOR"/>
    <property type="match status" value="1"/>
</dbReference>
<dbReference type="InterPro" id="IPR009057">
    <property type="entry name" value="Homeodomain-like_sf"/>
</dbReference>
<keyword evidence="3" id="KW-0804">Transcription</keyword>
<evidence type="ECO:0000256" key="1">
    <source>
        <dbReference type="ARBA" id="ARBA00023015"/>
    </source>
</evidence>
<name>A0A8J8MP74_9FIRM</name>
<dbReference type="Gene3D" id="1.10.10.60">
    <property type="entry name" value="Homeodomain-like"/>
    <property type="match status" value="2"/>
</dbReference>
<keyword evidence="2" id="KW-0238">DNA-binding</keyword>
<dbReference type="PANTHER" id="PTHR43280:SF34">
    <property type="entry name" value="ARAC-FAMILY TRANSCRIPTIONAL REGULATOR"/>
    <property type="match status" value="1"/>
</dbReference>
<dbReference type="RefSeq" id="WP_212695885.1">
    <property type="nucleotide sequence ID" value="NZ_CP058649.1"/>
</dbReference>
<gene>
    <name evidence="5" type="ORF">HZI73_24090</name>
</gene>
<dbReference type="PROSITE" id="PS01124">
    <property type="entry name" value="HTH_ARAC_FAMILY_2"/>
    <property type="match status" value="1"/>
</dbReference>
<proteinExistence type="predicted"/>
<dbReference type="InterPro" id="IPR018062">
    <property type="entry name" value="HTH_AraC-typ_CS"/>
</dbReference>